<evidence type="ECO:0000313" key="5">
    <source>
        <dbReference type="EMBL" id="GER82251.1"/>
    </source>
</evidence>
<keyword evidence="6" id="KW-1185">Reference proteome</keyword>
<evidence type="ECO:0000313" key="6">
    <source>
        <dbReference type="Proteomes" id="UP000334820"/>
    </source>
</evidence>
<keyword evidence="1 3" id="KW-0820">tRNA-binding</keyword>
<dbReference type="AlphaFoldDB" id="A0A5J4K688"/>
<keyword evidence="2 3" id="KW-0694">RNA-binding</keyword>
<dbReference type="InterPro" id="IPR012340">
    <property type="entry name" value="NA-bd_OB-fold"/>
</dbReference>
<evidence type="ECO:0000256" key="2">
    <source>
        <dbReference type="ARBA" id="ARBA00022884"/>
    </source>
</evidence>
<dbReference type="Proteomes" id="UP000334820">
    <property type="component" value="Unassembled WGS sequence"/>
</dbReference>
<comment type="caution">
    <text evidence="5">The sequence shown here is derived from an EMBL/GenBank/DDBJ whole genome shotgun (WGS) entry which is preliminary data.</text>
</comment>
<dbReference type="NCBIfam" id="TIGR02222">
    <property type="entry name" value="chap_CsaA"/>
    <property type="match status" value="1"/>
</dbReference>
<dbReference type="CDD" id="cd02798">
    <property type="entry name" value="tRNA_bind_CsaA"/>
    <property type="match status" value="1"/>
</dbReference>
<dbReference type="RefSeq" id="WP_151727156.1">
    <property type="nucleotide sequence ID" value="NZ_BKZV01000001.1"/>
</dbReference>
<dbReference type="NCBIfam" id="NF007494">
    <property type="entry name" value="PRK10089.1-3"/>
    <property type="match status" value="1"/>
</dbReference>
<dbReference type="PANTHER" id="PTHR11586">
    <property type="entry name" value="TRNA-AMINOACYLATION COFACTOR ARC1 FAMILY MEMBER"/>
    <property type="match status" value="1"/>
</dbReference>
<evidence type="ECO:0000259" key="4">
    <source>
        <dbReference type="PROSITE" id="PS50886"/>
    </source>
</evidence>
<dbReference type="InterPro" id="IPR051270">
    <property type="entry name" value="Tyrosine-tRNA_ligase_regulator"/>
</dbReference>
<dbReference type="PANTHER" id="PTHR11586:SF37">
    <property type="entry name" value="TRNA-BINDING DOMAIN-CONTAINING PROTEIN"/>
    <property type="match status" value="1"/>
</dbReference>
<dbReference type="InterPro" id="IPR008231">
    <property type="entry name" value="CsaA"/>
</dbReference>
<organism evidence="5 6">
    <name type="scientific">Thermogemmatispora aurantia</name>
    <dbReference type="NCBI Taxonomy" id="2045279"/>
    <lineage>
        <taxon>Bacteria</taxon>
        <taxon>Bacillati</taxon>
        <taxon>Chloroflexota</taxon>
        <taxon>Ktedonobacteria</taxon>
        <taxon>Thermogemmatisporales</taxon>
        <taxon>Thermogemmatisporaceae</taxon>
        <taxon>Thermogemmatispora</taxon>
    </lineage>
</organism>
<sequence>MASISYEDFEKVDIRVGKIVAVEDFPQARKPAYKLTIDFGPEIGLKRSSAQITNYAKEELLGMQVVAVVNFPPKQIGPFRSEVLTLGVPDADGKVILLTPTREVPLGGRMF</sequence>
<dbReference type="Gene3D" id="2.40.50.140">
    <property type="entry name" value="Nucleic acid-binding proteins"/>
    <property type="match status" value="1"/>
</dbReference>
<gene>
    <name evidence="5" type="primary">csaA</name>
    <name evidence="5" type="ORF">KTAU_08890</name>
</gene>
<accession>A0A5J4K688</accession>
<dbReference type="PROSITE" id="PS50886">
    <property type="entry name" value="TRBD"/>
    <property type="match status" value="1"/>
</dbReference>
<dbReference type="InterPro" id="IPR002547">
    <property type="entry name" value="tRNA-bd_dom"/>
</dbReference>
<name>A0A5J4K688_9CHLR</name>
<protein>
    <submittedName>
        <fullName evidence="5">tRNA-binding protein</fullName>
    </submittedName>
</protein>
<reference evidence="5 6" key="1">
    <citation type="journal article" date="2019" name="Int. J. Syst. Evol. Microbiol.">
        <title>Thermogemmatispora aurantia sp. nov. and Thermogemmatispora argillosa sp. nov., within the class Ktedonobacteria, and emended description of the genus Thermogemmatispora.</title>
        <authorList>
            <person name="Zheng Y."/>
            <person name="Wang C.M."/>
            <person name="Sakai Y."/>
            <person name="Abe K."/>
            <person name="Yokota A."/>
            <person name="Yabe S."/>
        </authorList>
    </citation>
    <scope>NUCLEOTIDE SEQUENCE [LARGE SCALE GENOMIC DNA]</scope>
    <source>
        <strain evidence="5 6">A1-2</strain>
    </source>
</reference>
<proteinExistence type="predicted"/>
<dbReference type="GO" id="GO:0000049">
    <property type="term" value="F:tRNA binding"/>
    <property type="evidence" value="ECO:0007669"/>
    <property type="project" value="UniProtKB-UniRule"/>
</dbReference>
<evidence type="ECO:0000256" key="3">
    <source>
        <dbReference type="PROSITE-ProRule" id="PRU00209"/>
    </source>
</evidence>
<dbReference type="EMBL" id="BKZV01000001">
    <property type="protein sequence ID" value="GER82251.1"/>
    <property type="molecule type" value="Genomic_DNA"/>
</dbReference>
<evidence type="ECO:0000256" key="1">
    <source>
        <dbReference type="ARBA" id="ARBA00022555"/>
    </source>
</evidence>
<feature type="domain" description="TRNA-binding" evidence="4">
    <location>
        <begin position="8"/>
        <end position="111"/>
    </location>
</feature>
<dbReference type="NCBIfam" id="NF007495">
    <property type="entry name" value="PRK10089.1-4"/>
    <property type="match status" value="1"/>
</dbReference>
<dbReference type="Pfam" id="PF01588">
    <property type="entry name" value="tRNA_bind"/>
    <property type="match status" value="1"/>
</dbReference>
<dbReference type="FunFam" id="2.40.50.140:FF:000165">
    <property type="entry name" value="Chaperone CsaA"/>
    <property type="match status" value="1"/>
</dbReference>
<dbReference type="SUPFAM" id="SSF50249">
    <property type="entry name" value="Nucleic acid-binding proteins"/>
    <property type="match status" value="1"/>
</dbReference>